<evidence type="ECO:0000256" key="1">
    <source>
        <dbReference type="ARBA" id="ARBA00023015"/>
    </source>
</evidence>
<evidence type="ECO:0000259" key="5">
    <source>
        <dbReference type="PROSITE" id="PS50043"/>
    </source>
</evidence>
<keyword evidence="4" id="KW-1133">Transmembrane helix</keyword>
<dbReference type="GO" id="GO:0003677">
    <property type="term" value="F:DNA binding"/>
    <property type="evidence" value="ECO:0007669"/>
    <property type="project" value="UniProtKB-KW"/>
</dbReference>
<dbReference type="Pfam" id="PF00196">
    <property type="entry name" value="GerE"/>
    <property type="match status" value="1"/>
</dbReference>
<sequence length="320" mass="37795">MIIVFIYNILLIVLYTIALSLTMNAYLKEKKKFFLALSCYLLFYILDNIIIYMTEFLNNFALQYNEAFMNVPAAKTFIFMGNAIFFLLSVVLLADQKFHSLDYITLVLLLMWMLFIPLMANSALKVWLYYLPNQLFSFYVGMRALNLAKKFQHKTSEVTYLYLKRIGILAIIFSIAIILEDSYVIFNVDQYSSLTLKIYNRNVCEDIFSIIISSFVIYFFIHNYQLSSSFNEQAKTKEQKEAAHFQAFCQNYQFTQREQDIFKLLLQNKQNQEIADELYLSLGTVKAHVHNIFVKLSIKKRTQIRTLYEQEIEEANHFSY</sequence>
<dbReference type="Gene3D" id="1.10.10.10">
    <property type="entry name" value="Winged helix-like DNA-binding domain superfamily/Winged helix DNA-binding domain"/>
    <property type="match status" value="1"/>
</dbReference>
<dbReference type="CDD" id="cd06170">
    <property type="entry name" value="LuxR_C_like"/>
    <property type="match status" value="1"/>
</dbReference>
<dbReference type="Proteomes" id="UP000886597">
    <property type="component" value="Unassembled WGS sequence"/>
</dbReference>
<evidence type="ECO:0000313" key="6">
    <source>
        <dbReference type="EMBL" id="GEQ49174.1"/>
    </source>
</evidence>
<dbReference type="PANTHER" id="PTHR44688">
    <property type="entry name" value="DNA-BINDING TRANSCRIPTIONAL ACTIVATOR DEVR_DOSR"/>
    <property type="match status" value="1"/>
</dbReference>
<dbReference type="EMBL" id="BKBO01000013">
    <property type="protein sequence ID" value="GEQ49174.1"/>
    <property type="molecule type" value="Genomic_DNA"/>
</dbReference>
<dbReference type="InterPro" id="IPR016032">
    <property type="entry name" value="Sig_transdc_resp-reg_C-effctor"/>
</dbReference>
<keyword evidence="9" id="KW-1185">Reference proteome</keyword>
<comment type="caution">
    <text evidence="7">The sequence shown here is derived from an EMBL/GenBank/DDBJ whole genome shotgun (WGS) entry which is preliminary data.</text>
</comment>
<dbReference type="AlphaFoldDB" id="A0AAN4RLR8"/>
<keyword evidence="4" id="KW-0812">Transmembrane</keyword>
<feature type="transmembrane region" description="Helical" evidence="4">
    <location>
        <begin position="33"/>
        <end position="53"/>
    </location>
</feature>
<keyword evidence="3" id="KW-0804">Transcription</keyword>
<accession>A0AAN4RLR8</accession>
<dbReference type="PANTHER" id="PTHR44688:SF25">
    <property type="entry name" value="HTH LUXR-TYPE DOMAIN-CONTAINING PROTEIN"/>
    <property type="match status" value="1"/>
</dbReference>
<dbReference type="PRINTS" id="PR00038">
    <property type="entry name" value="HTHLUXR"/>
</dbReference>
<feature type="transmembrane region" description="Helical" evidence="4">
    <location>
        <begin position="73"/>
        <end position="94"/>
    </location>
</feature>
<feature type="domain" description="HTH luxR-type" evidence="5">
    <location>
        <begin position="247"/>
        <end position="312"/>
    </location>
</feature>
<keyword evidence="1" id="KW-0805">Transcription regulation</keyword>
<dbReference type="InterPro" id="IPR000792">
    <property type="entry name" value="Tscrpt_reg_LuxR_C"/>
</dbReference>
<dbReference type="SMART" id="SM00421">
    <property type="entry name" value="HTH_LUXR"/>
    <property type="match status" value="1"/>
</dbReference>
<feature type="transmembrane region" description="Helical" evidence="4">
    <location>
        <begin position="6"/>
        <end position="26"/>
    </location>
</feature>
<dbReference type="RefSeq" id="WP_202583802.1">
    <property type="nucleotide sequence ID" value="NZ_BKBO01000013.1"/>
</dbReference>
<evidence type="ECO:0000313" key="9">
    <source>
        <dbReference type="Proteomes" id="UP000886607"/>
    </source>
</evidence>
<dbReference type="EMBL" id="BKBQ01000015">
    <property type="protein sequence ID" value="GEQ54315.1"/>
    <property type="molecule type" value="Genomic_DNA"/>
</dbReference>
<evidence type="ECO:0000256" key="2">
    <source>
        <dbReference type="ARBA" id="ARBA00023125"/>
    </source>
</evidence>
<feature type="transmembrane region" description="Helical" evidence="4">
    <location>
        <begin position="206"/>
        <end position="226"/>
    </location>
</feature>
<organism evidence="7 8">
    <name type="scientific">Tetragenococcus koreensis</name>
    <dbReference type="NCBI Taxonomy" id="290335"/>
    <lineage>
        <taxon>Bacteria</taxon>
        <taxon>Bacillati</taxon>
        <taxon>Bacillota</taxon>
        <taxon>Bacilli</taxon>
        <taxon>Lactobacillales</taxon>
        <taxon>Enterococcaceae</taxon>
        <taxon>Tetragenococcus</taxon>
    </lineage>
</organism>
<protein>
    <submittedName>
        <fullName evidence="7">LuxR family transcriptional regulator</fullName>
    </submittedName>
</protein>
<feature type="transmembrane region" description="Helical" evidence="4">
    <location>
        <begin position="101"/>
        <end position="120"/>
    </location>
</feature>
<name>A0AAN4RLR8_9ENTE</name>
<dbReference type="PROSITE" id="PS50043">
    <property type="entry name" value="HTH_LUXR_2"/>
    <property type="match status" value="1"/>
</dbReference>
<dbReference type="GO" id="GO:0006355">
    <property type="term" value="P:regulation of DNA-templated transcription"/>
    <property type="evidence" value="ECO:0007669"/>
    <property type="project" value="InterPro"/>
</dbReference>
<keyword evidence="4" id="KW-0472">Membrane</keyword>
<dbReference type="Proteomes" id="UP000886607">
    <property type="component" value="Unassembled WGS sequence"/>
</dbReference>
<gene>
    <name evidence="6" type="ORF">TK11N_10260</name>
    <name evidence="7" type="ORF">TK2N_11590</name>
</gene>
<reference evidence="7" key="1">
    <citation type="submission" date="2019-08" db="EMBL/GenBank/DDBJ databases">
        <authorList>
            <person name="Ishikawa M."/>
            <person name="Suzuki T."/>
            <person name="Matsutani M."/>
        </authorList>
    </citation>
    <scope>NUCLEOTIDE SEQUENCE</scope>
    <source>
        <strain evidence="7">7C1</strain>
        <strain evidence="6">8C4</strain>
    </source>
</reference>
<keyword evidence="2" id="KW-0238">DNA-binding</keyword>
<reference evidence="7" key="2">
    <citation type="journal article" date="2020" name="Int. Dairy J.">
        <title>Lactic acid bacterial diversity in Brie cheese focusing on salt concentration and pH of isolation medium and characterisation of halophilic and alkaliphilic lactic acid bacterial isolates.</title>
        <authorList>
            <person name="Unno R."/>
            <person name="Matsutani M."/>
            <person name="Suzuki T."/>
            <person name="Kodama K."/>
            <person name="Matsushita H."/>
            <person name="Yamasato K."/>
            <person name="Koizumi Y."/>
            <person name="Ishikawa M."/>
        </authorList>
    </citation>
    <scope>NUCLEOTIDE SEQUENCE</scope>
    <source>
        <strain evidence="7">7C1</strain>
        <strain evidence="6">8C4</strain>
    </source>
</reference>
<dbReference type="SUPFAM" id="SSF46894">
    <property type="entry name" value="C-terminal effector domain of the bipartite response regulators"/>
    <property type="match status" value="1"/>
</dbReference>
<evidence type="ECO:0000256" key="3">
    <source>
        <dbReference type="ARBA" id="ARBA00023163"/>
    </source>
</evidence>
<evidence type="ECO:0000256" key="4">
    <source>
        <dbReference type="SAM" id="Phobius"/>
    </source>
</evidence>
<proteinExistence type="predicted"/>
<dbReference type="InterPro" id="IPR036388">
    <property type="entry name" value="WH-like_DNA-bd_sf"/>
</dbReference>
<evidence type="ECO:0000313" key="8">
    <source>
        <dbReference type="Proteomes" id="UP000886597"/>
    </source>
</evidence>
<feature type="transmembrane region" description="Helical" evidence="4">
    <location>
        <begin position="166"/>
        <end position="186"/>
    </location>
</feature>
<evidence type="ECO:0000313" key="7">
    <source>
        <dbReference type="EMBL" id="GEQ54315.1"/>
    </source>
</evidence>